<keyword evidence="2" id="KW-1185">Reference proteome</keyword>
<dbReference type="Proteomes" id="UP000183832">
    <property type="component" value="Unassembled WGS sequence"/>
</dbReference>
<evidence type="ECO:0000313" key="2">
    <source>
        <dbReference type="Proteomes" id="UP000183832"/>
    </source>
</evidence>
<accession>A0A1J1J8V3</accession>
<evidence type="ECO:0000313" key="1">
    <source>
        <dbReference type="EMBL" id="CRL08276.1"/>
    </source>
</evidence>
<name>A0A1J1J8V3_9DIPT</name>
<organism evidence="1 2">
    <name type="scientific">Clunio marinus</name>
    <dbReference type="NCBI Taxonomy" id="568069"/>
    <lineage>
        <taxon>Eukaryota</taxon>
        <taxon>Metazoa</taxon>
        <taxon>Ecdysozoa</taxon>
        <taxon>Arthropoda</taxon>
        <taxon>Hexapoda</taxon>
        <taxon>Insecta</taxon>
        <taxon>Pterygota</taxon>
        <taxon>Neoptera</taxon>
        <taxon>Endopterygota</taxon>
        <taxon>Diptera</taxon>
        <taxon>Nematocera</taxon>
        <taxon>Chironomoidea</taxon>
        <taxon>Chironomidae</taxon>
        <taxon>Clunio</taxon>
    </lineage>
</organism>
<gene>
    <name evidence="1" type="ORF">CLUMA_CG021073</name>
</gene>
<dbReference type="AlphaFoldDB" id="A0A1J1J8V3"/>
<protein>
    <submittedName>
        <fullName evidence="1">CLUMA_CG021073, isoform A</fullName>
    </submittedName>
</protein>
<dbReference type="EMBL" id="CVRI01000074">
    <property type="protein sequence ID" value="CRL08276.1"/>
    <property type="molecule type" value="Genomic_DNA"/>
</dbReference>
<sequence>MNASEILTSLIRKELFMIQRIYCFMAPLRKNLCYFPWFEQQWIWDVCIFRHSIMCDRKDKGDYIHYLIGTHFISKHQMTSQPASLLLEELTTLTYSANILLSK</sequence>
<reference evidence="1 2" key="1">
    <citation type="submission" date="2015-04" db="EMBL/GenBank/DDBJ databases">
        <authorList>
            <person name="Syromyatnikov M.Y."/>
            <person name="Popov V.N."/>
        </authorList>
    </citation>
    <scope>NUCLEOTIDE SEQUENCE [LARGE SCALE GENOMIC DNA]</scope>
</reference>
<proteinExistence type="predicted"/>